<evidence type="ECO:0000256" key="2">
    <source>
        <dbReference type="PROSITE-ProRule" id="PRU00047"/>
    </source>
</evidence>
<dbReference type="Proteomes" id="UP000297245">
    <property type="component" value="Unassembled WGS sequence"/>
</dbReference>
<dbReference type="GO" id="GO:0008270">
    <property type="term" value="F:zinc ion binding"/>
    <property type="evidence" value="ECO:0007669"/>
    <property type="project" value="UniProtKB-KW"/>
</dbReference>
<evidence type="ECO:0000259" key="4">
    <source>
        <dbReference type="PROSITE" id="PS50158"/>
    </source>
</evidence>
<dbReference type="PROSITE" id="PS50158">
    <property type="entry name" value="ZF_CCHC"/>
    <property type="match status" value="1"/>
</dbReference>
<feature type="compositionally biased region" description="Basic and acidic residues" evidence="3">
    <location>
        <begin position="128"/>
        <end position="142"/>
    </location>
</feature>
<proteinExistence type="predicted"/>
<feature type="domain" description="CCHC-type" evidence="4">
    <location>
        <begin position="55"/>
        <end position="69"/>
    </location>
</feature>
<evidence type="ECO:0000256" key="3">
    <source>
        <dbReference type="SAM" id="MobiDB-lite"/>
    </source>
</evidence>
<accession>A0A4S8M1G8</accession>
<evidence type="ECO:0000256" key="1">
    <source>
        <dbReference type="ARBA" id="ARBA00022664"/>
    </source>
</evidence>
<feature type="region of interest" description="Disordered" evidence="3">
    <location>
        <begin position="105"/>
        <end position="142"/>
    </location>
</feature>
<feature type="compositionally biased region" description="Polar residues" evidence="3">
    <location>
        <begin position="1"/>
        <end position="21"/>
    </location>
</feature>
<dbReference type="EMBL" id="ML179192">
    <property type="protein sequence ID" value="THU95760.1"/>
    <property type="molecule type" value="Genomic_DNA"/>
</dbReference>
<sequence length="142" mass="15899">MSTSTLNTSDRPRTAASNSTRGAVAKTAQEEPSPKVPTFRISREERDRRMNEGLCIRCGGRGHFGKECKTHHHTEVGKSCFALEQAEEEEPEEILYAIDANGDFHQIDEEEEHENCDHSSCTNPEPEQGNKEGARDLKEGEK</sequence>
<dbReference type="OrthoDB" id="3118317at2759"/>
<dbReference type="InterPro" id="IPR036875">
    <property type="entry name" value="Znf_CCHC_sf"/>
</dbReference>
<organism evidence="5 6">
    <name type="scientific">Dendrothele bispora (strain CBS 962.96)</name>
    <dbReference type="NCBI Taxonomy" id="1314807"/>
    <lineage>
        <taxon>Eukaryota</taxon>
        <taxon>Fungi</taxon>
        <taxon>Dikarya</taxon>
        <taxon>Basidiomycota</taxon>
        <taxon>Agaricomycotina</taxon>
        <taxon>Agaricomycetes</taxon>
        <taxon>Agaricomycetidae</taxon>
        <taxon>Agaricales</taxon>
        <taxon>Agaricales incertae sedis</taxon>
        <taxon>Dendrothele</taxon>
    </lineage>
</organism>
<keyword evidence="2" id="KW-0479">Metal-binding</keyword>
<feature type="region of interest" description="Disordered" evidence="3">
    <location>
        <begin position="1"/>
        <end position="46"/>
    </location>
</feature>
<reference evidence="5 6" key="1">
    <citation type="journal article" date="2019" name="Nat. Ecol. Evol.">
        <title>Megaphylogeny resolves global patterns of mushroom evolution.</title>
        <authorList>
            <person name="Varga T."/>
            <person name="Krizsan K."/>
            <person name="Foldi C."/>
            <person name="Dima B."/>
            <person name="Sanchez-Garcia M."/>
            <person name="Sanchez-Ramirez S."/>
            <person name="Szollosi G.J."/>
            <person name="Szarkandi J.G."/>
            <person name="Papp V."/>
            <person name="Albert L."/>
            <person name="Andreopoulos W."/>
            <person name="Angelini C."/>
            <person name="Antonin V."/>
            <person name="Barry K.W."/>
            <person name="Bougher N.L."/>
            <person name="Buchanan P."/>
            <person name="Buyck B."/>
            <person name="Bense V."/>
            <person name="Catcheside P."/>
            <person name="Chovatia M."/>
            <person name="Cooper J."/>
            <person name="Damon W."/>
            <person name="Desjardin D."/>
            <person name="Finy P."/>
            <person name="Geml J."/>
            <person name="Haridas S."/>
            <person name="Hughes K."/>
            <person name="Justo A."/>
            <person name="Karasinski D."/>
            <person name="Kautmanova I."/>
            <person name="Kiss B."/>
            <person name="Kocsube S."/>
            <person name="Kotiranta H."/>
            <person name="LaButti K.M."/>
            <person name="Lechner B.E."/>
            <person name="Liimatainen K."/>
            <person name="Lipzen A."/>
            <person name="Lukacs Z."/>
            <person name="Mihaltcheva S."/>
            <person name="Morgado L.N."/>
            <person name="Niskanen T."/>
            <person name="Noordeloos M.E."/>
            <person name="Ohm R.A."/>
            <person name="Ortiz-Santana B."/>
            <person name="Ovrebo C."/>
            <person name="Racz N."/>
            <person name="Riley R."/>
            <person name="Savchenko A."/>
            <person name="Shiryaev A."/>
            <person name="Soop K."/>
            <person name="Spirin V."/>
            <person name="Szebenyi C."/>
            <person name="Tomsovsky M."/>
            <person name="Tulloss R.E."/>
            <person name="Uehling J."/>
            <person name="Grigoriev I.V."/>
            <person name="Vagvolgyi C."/>
            <person name="Papp T."/>
            <person name="Martin F.M."/>
            <person name="Miettinen O."/>
            <person name="Hibbett D.S."/>
            <person name="Nagy L.G."/>
        </authorList>
    </citation>
    <scope>NUCLEOTIDE SEQUENCE [LARGE SCALE GENOMIC DNA]</scope>
    <source>
        <strain evidence="5 6">CBS 962.96</strain>
    </source>
</reference>
<keyword evidence="2" id="KW-0863">Zinc-finger</keyword>
<evidence type="ECO:0000313" key="5">
    <source>
        <dbReference type="EMBL" id="THU95760.1"/>
    </source>
</evidence>
<protein>
    <recommendedName>
        <fullName evidence="4">CCHC-type domain-containing protein</fullName>
    </recommendedName>
</protein>
<gene>
    <name evidence="5" type="ORF">K435DRAFT_859195</name>
</gene>
<dbReference type="AlphaFoldDB" id="A0A4S8M1G8"/>
<evidence type="ECO:0000313" key="6">
    <source>
        <dbReference type="Proteomes" id="UP000297245"/>
    </source>
</evidence>
<keyword evidence="6" id="KW-1185">Reference proteome</keyword>
<dbReference type="SUPFAM" id="SSF57756">
    <property type="entry name" value="Retrovirus zinc finger-like domains"/>
    <property type="match status" value="1"/>
</dbReference>
<dbReference type="GO" id="GO:0003676">
    <property type="term" value="F:nucleic acid binding"/>
    <property type="evidence" value="ECO:0007669"/>
    <property type="project" value="InterPro"/>
</dbReference>
<keyword evidence="1" id="KW-0507">mRNA processing</keyword>
<name>A0A4S8M1G8_DENBC</name>
<keyword evidence="2" id="KW-0862">Zinc</keyword>
<dbReference type="GO" id="GO:0006397">
    <property type="term" value="P:mRNA processing"/>
    <property type="evidence" value="ECO:0007669"/>
    <property type="project" value="UniProtKB-KW"/>
</dbReference>
<dbReference type="InterPro" id="IPR001878">
    <property type="entry name" value="Znf_CCHC"/>
</dbReference>
<dbReference type="Gene3D" id="4.10.60.10">
    <property type="entry name" value="Zinc finger, CCHC-type"/>
    <property type="match status" value="1"/>
</dbReference>